<comment type="subcellular location">
    <subcellularLocation>
        <location evidence="1">Cell membrane</location>
    </subcellularLocation>
</comment>
<evidence type="ECO:0000313" key="13">
    <source>
        <dbReference type="EMBL" id="EFL50540.1"/>
    </source>
</evidence>
<keyword evidence="6 13" id="KW-0808">Transferase</keyword>
<dbReference type="CDD" id="cd06423">
    <property type="entry name" value="CESA_like"/>
    <property type="match status" value="1"/>
</dbReference>
<keyword evidence="4" id="KW-1003">Cell membrane</keyword>
<dbReference type="Proteomes" id="UP000006250">
    <property type="component" value="Unassembled WGS sequence"/>
</dbReference>
<keyword evidence="14" id="KW-1185">Reference proteome</keyword>
<feature type="transmembrane region" description="Helical" evidence="10">
    <location>
        <begin position="132"/>
        <end position="151"/>
    </location>
</feature>
<accession>E1JYF6</accession>
<evidence type="ECO:0000259" key="11">
    <source>
        <dbReference type="Pfam" id="PF00535"/>
    </source>
</evidence>
<feature type="transmembrane region" description="Helical" evidence="10">
    <location>
        <begin position="456"/>
        <end position="479"/>
    </location>
</feature>
<dbReference type="EMBL" id="AECZ01000018">
    <property type="protein sequence ID" value="EFL50540.1"/>
    <property type="molecule type" value="Genomic_DNA"/>
</dbReference>
<feature type="transmembrane region" description="Helical" evidence="10">
    <location>
        <begin position="520"/>
        <end position="540"/>
    </location>
</feature>
<feature type="domain" description="Glycosyltransferase 2-like" evidence="11">
    <location>
        <begin position="200"/>
        <end position="373"/>
    </location>
</feature>
<dbReference type="AlphaFoldDB" id="E1JYF6"/>
<organism evidence="13 14">
    <name type="scientific">Solidesulfovibrio fructosivorans JJ]</name>
    <dbReference type="NCBI Taxonomy" id="596151"/>
    <lineage>
        <taxon>Bacteria</taxon>
        <taxon>Pseudomonadati</taxon>
        <taxon>Thermodesulfobacteriota</taxon>
        <taxon>Desulfovibrionia</taxon>
        <taxon>Desulfovibrionales</taxon>
        <taxon>Desulfovibrionaceae</taxon>
        <taxon>Solidesulfovibrio</taxon>
    </lineage>
</organism>
<dbReference type="Gene3D" id="3.90.550.10">
    <property type="entry name" value="Spore Coat Polysaccharide Biosynthesis Protein SpsA, Chain A"/>
    <property type="match status" value="1"/>
</dbReference>
<feature type="compositionally biased region" description="Basic and acidic residues" evidence="9">
    <location>
        <begin position="7"/>
        <end position="17"/>
    </location>
</feature>
<evidence type="ECO:0000256" key="1">
    <source>
        <dbReference type="ARBA" id="ARBA00004236"/>
    </source>
</evidence>
<dbReference type="GO" id="GO:0030213">
    <property type="term" value="P:hyaluronan biosynthetic process"/>
    <property type="evidence" value="ECO:0007669"/>
    <property type="project" value="TreeGrafter"/>
</dbReference>
<sequence length="560" mass="64614">MSQAEVFPRENPDRRFLPDIPSKSASRRNADARYFSEGKVDVYSSNGKYRYCSGRIVNLSKSGMLIEPDRKLRVGDKVVLRFFLAAGTMPEGYESFVRLPARVVRLDASTGNAAFAFEKSITEYLHRRRWRYFEAASLLGIMLTLIGVWFIKKESIFYFWFDVPIFLYGLCALFYLLSRFFFAALYRPYPVDPQFTPSVTIVVPCFNEEEWIEKTVRGCLNQQYPEEHLQLIVVDDGSSDNTLAVLKEVRAKIYDEVGERFLIHAFPKNRGKRHAMAAGARMATGDVVVFVDSDSFLQPLSILNVVQPLKDPKVGASTGRCEVENKWTNLLTKMQAVRYFVGFRIFKAAESIFDTVTCLSGPLACYRRDVLMRHLDAWEHQTYLGQPATFGDDRSLTNFVLTGHYAVYQHSAVTHTIVPSTYGKFYTQQMRWKRSWLRESLKACLFMWRKEPFMAISFYLGLLLPVLAPFVVLRAFVFMPAAYGIWPIMYIAGVFFMSMLMCTSYLFLKRSNLWLYGVPFCFFYLTVLLWQILWALLTFWQSNWGTRPSSHDTHEAGPTA</sequence>
<dbReference type="Pfam" id="PF07238">
    <property type="entry name" value="PilZ"/>
    <property type="match status" value="1"/>
</dbReference>
<dbReference type="OrthoDB" id="276604at2"/>
<evidence type="ECO:0000256" key="7">
    <source>
        <dbReference type="ARBA" id="ARBA00023136"/>
    </source>
</evidence>
<evidence type="ECO:0000256" key="3">
    <source>
        <dbReference type="ARBA" id="ARBA00016636"/>
    </source>
</evidence>
<keyword evidence="7 10" id="KW-0472">Membrane</keyword>
<gene>
    <name evidence="13" type="ORF">DesfrDRAFT_2655</name>
</gene>
<dbReference type="GO" id="GO:0050501">
    <property type="term" value="F:hyaluronan synthase activity"/>
    <property type="evidence" value="ECO:0007669"/>
    <property type="project" value="TreeGrafter"/>
</dbReference>
<evidence type="ECO:0000256" key="10">
    <source>
        <dbReference type="SAM" id="Phobius"/>
    </source>
</evidence>
<evidence type="ECO:0000256" key="8">
    <source>
        <dbReference type="ARBA" id="ARBA00032978"/>
    </source>
</evidence>
<dbReference type="InterPro" id="IPR029044">
    <property type="entry name" value="Nucleotide-diphossugar_trans"/>
</dbReference>
<dbReference type="Pfam" id="PF00535">
    <property type="entry name" value="Glycos_transf_2"/>
    <property type="match status" value="1"/>
</dbReference>
<dbReference type="PANTHER" id="PTHR22913:SF12">
    <property type="entry name" value="MANNURONAN SYNTHASE"/>
    <property type="match status" value="1"/>
</dbReference>
<dbReference type="InterPro" id="IPR001173">
    <property type="entry name" value="Glyco_trans_2-like"/>
</dbReference>
<name>E1JYF6_SOLFR</name>
<evidence type="ECO:0000313" key="14">
    <source>
        <dbReference type="Proteomes" id="UP000006250"/>
    </source>
</evidence>
<keyword evidence="10" id="KW-1133">Transmembrane helix</keyword>
<dbReference type="SUPFAM" id="SSF53448">
    <property type="entry name" value="Nucleotide-diphospho-sugar transferases"/>
    <property type="match status" value="1"/>
</dbReference>
<dbReference type="GO" id="GO:0035438">
    <property type="term" value="F:cyclic-di-GMP binding"/>
    <property type="evidence" value="ECO:0007669"/>
    <property type="project" value="InterPro"/>
</dbReference>
<protein>
    <recommendedName>
        <fullName evidence="3">N-acetylglucosaminyltransferase</fullName>
    </recommendedName>
    <alternativeName>
        <fullName evidence="8">Nodulation protein C</fullName>
    </alternativeName>
</protein>
<evidence type="ECO:0000256" key="4">
    <source>
        <dbReference type="ARBA" id="ARBA00022475"/>
    </source>
</evidence>
<dbReference type="GO" id="GO:0005886">
    <property type="term" value="C:plasma membrane"/>
    <property type="evidence" value="ECO:0007669"/>
    <property type="project" value="UniProtKB-SubCell"/>
</dbReference>
<evidence type="ECO:0000256" key="6">
    <source>
        <dbReference type="ARBA" id="ARBA00022679"/>
    </source>
</evidence>
<dbReference type="PANTHER" id="PTHR22913">
    <property type="entry name" value="HYALURONAN SYNTHASE"/>
    <property type="match status" value="1"/>
</dbReference>
<proteinExistence type="inferred from homology"/>
<comment type="similarity">
    <text evidence="2">Belongs to the NodC/HAS family.</text>
</comment>
<evidence type="ECO:0000256" key="2">
    <source>
        <dbReference type="ARBA" id="ARBA00006782"/>
    </source>
</evidence>
<feature type="region of interest" description="Disordered" evidence="9">
    <location>
        <begin position="1"/>
        <end position="24"/>
    </location>
</feature>
<dbReference type="RefSeq" id="WP_005994608.1">
    <property type="nucleotide sequence ID" value="NZ_AECZ01000018.1"/>
</dbReference>
<keyword evidence="5" id="KW-0328">Glycosyltransferase</keyword>
<evidence type="ECO:0000259" key="12">
    <source>
        <dbReference type="Pfam" id="PF07238"/>
    </source>
</evidence>
<dbReference type="InterPro" id="IPR009875">
    <property type="entry name" value="PilZ_domain"/>
</dbReference>
<feature type="domain" description="PilZ" evidence="12">
    <location>
        <begin position="32"/>
        <end position="125"/>
    </location>
</feature>
<evidence type="ECO:0000256" key="9">
    <source>
        <dbReference type="SAM" id="MobiDB-lite"/>
    </source>
</evidence>
<keyword evidence="10" id="KW-0812">Transmembrane</keyword>
<evidence type="ECO:0000256" key="5">
    <source>
        <dbReference type="ARBA" id="ARBA00022676"/>
    </source>
</evidence>
<dbReference type="STRING" id="596151.DesfrDRAFT_2655"/>
<reference evidence="13 14" key="1">
    <citation type="submission" date="2010-08" db="EMBL/GenBank/DDBJ databases">
        <title>The draft genome of Desulfovibrio fructosovorans JJ.</title>
        <authorList>
            <consortium name="US DOE Joint Genome Institute (JGI-PGF)"/>
            <person name="Lucas S."/>
            <person name="Copeland A."/>
            <person name="Lapidus A."/>
            <person name="Cheng J.-F."/>
            <person name="Bruce D."/>
            <person name="Goodwin L."/>
            <person name="Pitluck S."/>
            <person name="Land M.L."/>
            <person name="Hauser L."/>
            <person name="Chang Y.-J."/>
            <person name="Jeffries C."/>
            <person name="Wall J.D."/>
            <person name="Stahl D.A."/>
            <person name="Arkin A.P."/>
            <person name="Dehal P."/>
            <person name="Stolyar S.M."/>
            <person name="Hazen T.C."/>
            <person name="Woyke T.J."/>
        </authorList>
    </citation>
    <scope>NUCLEOTIDE SEQUENCE [LARGE SCALE GENOMIC DNA]</scope>
    <source>
        <strain evidence="13 14">JJ</strain>
    </source>
</reference>
<feature type="transmembrane region" description="Helical" evidence="10">
    <location>
        <begin position="485"/>
        <end position="508"/>
    </location>
</feature>
<feature type="transmembrane region" description="Helical" evidence="10">
    <location>
        <begin position="157"/>
        <end position="177"/>
    </location>
</feature>
<dbReference type="eggNOG" id="COG1215">
    <property type="taxonomic scope" value="Bacteria"/>
</dbReference>
<comment type="caution">
    <text evidence="13">The sequence shown here is derived from an EMBL/GenBank/DDBJ whole genome shotgun (WGS) entry which is preliminary data.</text>
</comment>
<dbReference type="GO" id="GO:0085029">
    <property type="term" value="P:extracellular matrix assembly"/>
    <property type="evidence" value="ECO:0007669"/>
    <property type="project" value="TreeGrafter"/>
</dbReference>